<gene>
    <name evidence="2" type="ORF">OGAPHI_001146</name>
</gene>
<keyword evidence="1" id="KW-1133">Transmembrane helix</keyword>
<evidence type="ECO:0000313" key="2">
    <source>
        <dbReference type="EMBL" id="KAH3670631.1"/>
    </source>
</evidence>
<proteinExistence type="predicted"/>
<protein>
    <submittedName>
        <fullName evidence="2">Uncharacterized protein</fullName>
    </submittedName>
</protein>
<comment type="caution">
    <text evidence="2">The sequence shown here is derived from an EMBL/GenBank/DDBJ whole genome shotgun (WGS) entry which is preliminary data.</text>
</comment>
<reference evidence="2" key="2">
    <citation type="submission" date="2021-01" db="EMBL/GenBank/DDBJ databases">
        <authorList>
            <person name="Schikora-Tamarit M.A."/>
        </authorList>
    </citation>
    <scope>NUCLEOTIDE SEQUENCE</scope>
    <source>
        <strain evidence="2">CBS6075</strain>
    </source>
</reference>
<dbReference type="AlphaFoldDB" id="A0A9P8PEW7"/>
<dbReference type="GeneID" id="70233114"/>
<keyword evidence="1" id="KW-0812">Transmembrane</keyword>
<evidence type="ECO:0000313" key="3">
    <source>
        <dbReference type="Proteomes" id="UP000769157"/>
    </source>
</evidence>
<organism evidence="2 3">
    <name type="scientific">Ogataea philodendri</name>
    <dbReference type="NCBI Taxonomy" id="1378263"/>
    <lineage>
        <taxon>Eukaryota</taxon>
        <taxon>Fungi</taxon>
        <taxon>Dikarya</taxon>
        <taxon>Ascomycota</taxon>
        <taxon>Saccharomycotina</taxon>
        <taxon>Pichiomycetes</taxon>
        <taxon>Pichiales</taxon>
        <taxon>Pichiaceae</taxon>
        <taxon>Ogataea</taxon>
    </lineage>
</organism>
<reference evidence="2" key="1">
    <citation type="journal article" date="2021" name="Open Biol.">
        <title>Shared evolutionary footprints suggest mitochondrial oxidative damage underlies multiple complex I losses in fungi.</title>
        <authorList>
            <person name="Schikora-Tamarit M.A."/>
            <person name="Marcet-Houben M."/>
            <person name="Nosek J."/>
            <person name="Gabaldon T."/>
        </authorList>
    </citation>
    <scope>NUCLEOTIDE SEQUENCE</scope>
    <source>
        <strain evidence="2">CBS6075</strain>
    </source>
</reference>
<accession>A0A9P8PEW7</accession>
<dbReference type="Proteomes" id="UP000769157">
    <property type="component" value="Unassembled WGS sequence"/>
</dbReference>
<dbReference type="RefSeq" id="XP_046064056.1">
    <property type="nucleotide sequence ID" value="XM_046201876.1"/>
</dbReference>
<evidence type="ECO:0000256" key="1">
    <source>
        <dbReference type="SAM" id="Phobius"/>
    </source>
</evidence>
<feature type="transmembrane region" description="Helical" evidence="1">
    <location>
        <begin position="203"/>
        <end position="228"/>
    </location>
</feature>
<keyword evidence="1" id="KW-0472">Membrane</keyword>
<name>A0A9P8PEW7_9ASCO</name>
<keyword evidence="3" id="KW-1185">Reference proteome</keyword>
<sequence>MASSSSSRDGPEYHGHSLGLTLSFKPAPVLWPGASKMVYLLFSVSKYDFPTSMVLPSFLSSLFVSMIQERYHPCLPASLASLSYFSTVLLSTAPVKNSKLPPIVLFPASTCPIKMIDMWSLPPNMSCKTDSSSWSSCSLMTEAEETGLVVLSIFSLEAALADTFGSAFGSALVSTLASAFFGSVLTSSFFGSSLGSSFFGSSFFLAGALTVLLLRFNFSLVFGLLVLLRASCCCFW</sequence>
<feature type="transmembrane region" description="Helical" evidence="1">
    <location>
        <begin position="167"/>
        <end position="191"/>
    </location>
</feature>
<dbReference type="EMBL" id="JAEUBE010000087">
    <property type="protein sequence ID" value="KAH3670631.1"/>
    <property type="molecule type" value="Genomic_DNA"/>
</dbReference>